<dbReference type="GO" id="GO:0019441">
    <property type="term" value="P:L-tryptophan catabolic process to kynurenine"/>
    <property type="evidence" value="ECO:0007669"/>
    <property type="project" value="InterPro"/>
</dbReference>
<evidence type="ECO:0000313" key="2">
    <source>
        <dbReference type="Proteomes" id="UP000000602"/>
    </source>
</evidence>
<dbReference type="Pfam" id="PF04199">
    <property type="entry name" value="Cyclase"/>
    <property type="match status" value="1"/>
</dbReference>
<accession>Q6ALX3</accession>
<dbReference type="KEGG" id="dps:DP1923"/>
<dbReference type="STRING" id="177439.DP1923"/>
<dbReference type="HOGENOM" id="CLU_123244_0_0_7"/>
<dbReference type="Proteomes" id="UP000000602">
    <property type="component" value="Chromosome"/>
</dbReference>
<dbReference type="Gene3D" id="3.50.30.50">
    <property type="entry name" value="Putative cyclase"/>
    <property type="match status" value="1"/>
</dbReference>
<dbReference type="eggNOG" id="ENOG5032VG0">
    <property type="taxonomic scope" value="Bacteria"/>
</dbReference>
<dbReference type="GO" id="GO:0004061">
    <property type="term" value="F:arylformamidase activity"/>
    <property type="evidence" value="ECO:0007669"/>
    <property type="project" value="InterPro"/>
</dbReference>
<dbReference type="EMBL" id="CR522870">
    <property type="protein sequence ID" value="CAG36652.1"/>
    <property type="molecule type" value="Genomic_DNA"/>
</dbReference>
<evidence type="ECO:0008006" key="3">
    <source>
        <dbReference type="Google" id="ProtNLM"/>
    </source>
</evidence>
<dbReference type="InterPro" id="IPR037175">
    <property type="entry name" value="KFase_sf"/>
</dbReference>
<dbReference type="RefSeq" id="WP_011189164.1">
    <property type="nucleotide sequence ID" value="NC_006138.1"/>
</dbReference>
<proteinExistence type="predicted"/>
<sequence>MYEHDLSLVIDEDHPAYRWAKKQSDSVSALGHIGTHIDCYQHVPEKNDYQVETVVLDCSERMPLPAEIEGLDLSGKALVLFSGNLEKNGYGSPEYGAEKTILPSAVLDLILTKSPAFILIDSYGIGAHGEEHISFDKRCEAEKCFVIENVLLTASIVFSLTRLKIQFNRAFAATAIPCKLRASTAYL</sequence>
<keyword evidence="2" id="KW-1185">Reference proteome</keyword>
<gene>
    <name evidence="1" type="ordered locus">DP1923</name>
</gene>
<dbReference type="AlphaFoldDB" id="Q6ALX3"/>
<reference evidence="2" key="1">
    <citation type="journal article" date="2004" name="Environ. Microbiol.">
        <title>The genome of Desulfotalea psychrophila, a sulfate-reducing bacterium from permanently cold Arctic sediments.</title>
        <authorList>
            <person name="Rabus R."/>
            <person name="Ruepp A."/>
            <person name="Frickey T."/>
            <person name="Rattei T."/>
            <person name="Fartmann B."/>
            <person name="Stark M."/>
            <person name="Bauer M."/>
            <person name="Zibat A."/>
            <person name="Lombardot T."/>
            <person name="Becker I."/>
            <person name="Amann J."/>
            <person name="Gellner K."/>
            <person name="Teeling H."/>
            <person name="Leuschner W.D."/>
            <person name="Gloeckner F.-O."/>
            <person name="Lupas A.N."/>
            <person name="Amann R."/>
            <person name="Klenk H.-P."/>
        </authorList>
    </citation>
    <scope>NUCLEOTIDE SEQUENCE [LARGE SCALE GENOMIC DNA]</scope>
    <source>
        <strain evidence="2">DSM 12343 / LSv54</strain>
    </source>
</reference>
<name>Q6ALX3_DESPS</name>
<organism evidence="1 2">
    <name type="scientific">Desulfotalea psychrophila (strain LSv54 / DSM 12343)</name>
    <dbReference type="NCBI Taxonomy" id="177439"/>
    <lineage>
        <taxon>Bacteria</taxon>
        <taxon>Pseudomonadati</taxon>
        <taxon>Thermodesulfobacteriota</taxon>
        <taxon>Desulfobulbia</taxon>
        <taxon>Desulfobulbales</taxon>
        <taxon>Desulfocapsaceae</taxon>
        <taxon>Desulfotalea</taxon>
    </lineage>
</organism>
<dbReference type="SUPFAM" id="SSF102198">
    <property type="entry name" value="Putative cyclase"/>
    <property type="match status" value="1"/>
</dbReference>
<protein>
    <recommendedName>
        <fullName evidence="3">Cyclase</fullName>
    </recommendedName>
</protein>
<dbReference type="InterPro" id="IPR007325">
    <property type="entry name" value="KFase/CYL"/>
</dbReference>
<dbReference type="OrthoDB" id="1118163at2"/>
<evidence type="ECO:0000313" key="1">
    <source>
        <dbReference type="EMBL" id="CAG36652.1"/>
    </source>
</evidence>